<dbReference type="Pfam" id="PF25390">
    <property type="entry name" value="WD40_RLD"/>
    <property type="match status" value="1"/>
</dbReference>
<dbReference type="PANTHER" id="PTHR22872">
    <property type="entry name" value="BTK-BINDING PROTEIN-RELATED"/>
    <property type="match status" value="1"/>
</dbReference>
<organism evidence="4 5">
    <name type="scientific">Eumeta variegata</name>
    <name type="common">Bagworm moth</name>
    <name type="synonym">Eumeta japonica</name>
    <dbReference type="NCBI Taxonomy" id="151549"/>
    <lineage>
        <taxon>Eukaryota</taxon>
        <taxon>Metazoa</taxon>
        <taxon>Ecdysozoa</taxon>
        <taxon>Arthropoda</taxon>
        <taxon>Hexapoda</taxon>
        <taxon>Insecta</taxon>
        <taxon>Pterygota</taxon>
        <taxon>Neoptera</taxon>
        <taxon>Endopterygota</taxon>
        <taxon>Lepidoptera</taxon>
        <taxon>Glossata</taxon>
        <taxon>Ditrysia</taxon>
        <taxon>Tineoidea</taxon>
        <taxon>Psychidae</taxon>
        <taxon>Oiketicinae</taxon>
        <taxon>Eumeta</taxon>
    </lineage>
</organism>
<dbReference type="SUPFAM" id="SSF50985">
    <property type="entry name" value="RCC1/BLIP-II"/>
    <property type="match status" value="1"/>
</dbReference>
<name>A0A4C1YIX0_EUMVA</name>
<dbReference type="AlphaFoldDB" id="A0A4C1YIX0"/>
<keyword evidence="5" id="KW-1185">Reference proteome</keyword>
<evidence type="ECO:0000256" key="2">
    <source>
        <dbReference type="PROSITE-ProRule" id="PRU00235"/>
    </source>
</evidence>
<dbReference type="PROSITE" id="PS00626">
    <property type="entry name" value="RCC1_2"/>
    <property type="match status" value="3"/>
</dbReference>
<dbReference type="InterPro" id="IPR058923">
    <property type="entry name" value="RCC1-like_dom"/>
</dbReference>
<dbReference type="PRINTS" id="PR00633">
    <property type="entry name" value="RCCNDNSATION"/>
</dbReference>
<keyword evidence="4" id="KW-0436">Ligase</keyword>
<keyword evidence="1" id="KW-0677">Repeat</keyword>
<dbReference type="STRING" id="151549.A0A4C1YIX0"/>
<dbReference type="EMBL" id="BGZK01001287">
    <property type="protein sequence ID" value="GBP76331.1"/>
    <property type="molecule type" value="Genomic_DNA"/>
</dbReference>
<reference evidence="4 5" key="1">
    <citation type="journal article" date="2019" name="Commun. Biol.">
        <title>The bagworm genome reveals a unique fibroin gene that provides high tensile strength.</title>
        <authorList>
            <person name="Kono N."/>
            <person name="Nakamura H."/>
            <person name="Ohtoshi R."/>
            <person name="Tomita M."/>
            <person name="Numata K."/>
            <person name="Arakawa K."/>
        </authorList>
    </citation>
    <scope>NUCLEOTIDE SEQUENCE [LARGE SCALE GENOMIC DNA]</scope>
</reference>
<feature type="repeat" description="RCC1" evidence="2">
    <location>
        <begin position="183"/>
        <end position="233"/>
    </location>
</feature>
<dbReference type="InterPro" id="IPR009091">
    <property type="entry name" value="RCC1/BLIP-II"/>
</dbReference>
<feature type="repeat" description="RCC1" evidence="2">
    <location>
        <begin position="130"/>
        <end position="182"/>
    </location>
</feature>
<accession>A0A4C1YIX0</accession>
<dbReference type="OrthoDB" id="5981550at2759"/>
<dbReference type="Proteomes" id="UP000299102">
    <property type="component" value="Unassembled WGS sequence"/>
</dbReference>
<protein>
    <submittedName>
        <fullName evidence="4">E3 ISG15--protein ligase Herc6</fullName>
    </submittedName>
</protein>
<feature type="repeat" description="RCC1" evidence="2">
    <location>
        <begin position="79"/>
        <end position="129"/>
    </location>
</feature>
<evidence type="ECO:0000256" key="1">
    <source>
        <dbReference type="ARBA" id="ARBA00022737"/>
    </source>
</evidence>
<evidence type="ECO:0000313" key="5">
    <source>
        <dbReference type="Proteomes" id="UP000299102"/>
    </source>
</evidence>
<feature type="non-terminal residue" evidence="4">
    <location>
        <position position="1"/>
    </location>
</feature>
<dbReference type="InterPro" id="IPR051625">
    <property type="entry name" value="Signaling_Regulatory_Domain"/>
</dbReference>
<evidence type="ECO:0000313" key="4">
    <source>
        <dbReference type="EMBL" id="GBP76331.1"/>
    </source>
</evidence>
<evidence type="ECO:0000259" key="3">
    <source>
        <dbReference type="Pfam" id="PF25390"/>
    </source>
</evidence>
<gene>
    <name evidence="4" type="primary">Herc6</name>
    <name evidence="4" type="ORF">EVAR_49154_1</name>
</gene>
<dbReference type="InterPro" id="IPR000408">
    <property type="entry name" value="Reg_chr_condens"/>
</dbReference>
<dbReference type="PROSITE" id="PS50012">
    <property type="entry name" value="RCC1_3"/>
    <property type="match status" value="3"/>
</dbReference>
<sequence length="233" mass="25443">ETVSTNFKRMSVRAYVHTCVRVCVCVYVYVDVHACVRVRACVCIHVCIIKPTLSKWEECNRIRSVAAGEFHVLYLTTQGKLYSCGNNEVGQLGWQSDESHCPALVETFKGCTISTVACGQQHSMALDEWGQPFSWGSDEMGQLGTNLGAHAQDKPKIIKFLATKNIVQIACGANHSFALSNNGELYAWGANNFGQCGLGNMTIKEMIPKQITSLSGVPIAMIACGSNHTFCIV</sequence>
<dbReference type="Gene3D" id="2.130.10.30">
    <property type="entry name" value="Regulator of chromosome condensation 1/beta-lactamase-inhibitor protein II"/>
    <property type="match status" value="1"/>
</dbReference>
<comment type="caution">
    <text evidence="4">The sequence shown here is derived from an EMBL/GenBank/DDBJ whole genome shotgun (WGS) entry which is preliminary data.</text>
</comment>
<feature type="domain" description="RCC1-like" evidence="3">
    <location>
        <begin position="60"/>
        <end position="230"/>
    </location>
</feature>
<proteinExistence type="predicted"/>
<dbReference type="GO" id="GO:0016874">
    <property type="term" value="F:ligase activity"/>
    <property type="evidence" value="ECO:0007669"/>
    <property type="project" value="UniProtKB-KW"/>
</dbReference>